<evidence type="ECO:0000313" key="1">
    <source>
        <dbReference type="EMBL" id="KAK8096609.1"/>
    </source>
</evidence>
<dbReference type="PANTHER" id="PTHR38166">
    <property type="entry name" value="C2H2-TYPE DOMAIN-CONTAINING PROTEIN-RELATED"/>
    <property type="match status" value="1"/>
</dbReference>
<evidence type="ECO:0008006" key="3">
    <source>
        <dbReference type="Google" id="ProtNLM"/>
    </source>
</evidence>
<name>A0AAW0QH59_9PEZI</name>
<organism evidence="1 2">
    <name type="scientific">Apiospora kogelbergensis</name>
    <dbReference type="NCBI Taxonomy" id="1337665"/>
    <lineage>
        <taxon>Eukaryota</taxon>
        <taxon>Fungi</taxon>
        <taxon>Dikarya</taxon>
        <taxon>Ascomycota</taxon>
        <taxon>Pezizomycotina</taxon>
        <taxon>Sordariomycetes</taxon>
        <taxon>Xylariomycetidae</taxon>
        <taxon>Amphisphaeriales</taxon>
        <taxon>Apiosporaceae</taxon>
        <taxon>Apiospora</taxon>
    </lineage>
</organism>
<accession>A0AAW0QH59</accession>
<dbReference type="AlphaFoldDB" id="A0AAW0QH59"/>
<protein>
    <recommendedName>
        <fullName evidence="3">C2H2-type domain-containing protein</fullName>
    </recommendedName>
</protein>
<evidence type="ECO:0000313" key="2">
    <source>
        <dbReference type="Proteomes" id="UP001392437"/>
    </source>
</evidence>
<dbReference type="Proteomes" id="UP001392437">
    <property type="component" value="Unassembled WGS sequence"/>
</dbReference>
<proteinExistence type="predicted"/>
<reference evidence="1 2" key="1">
    <citation type="submission" date="2023-01" db="EMBL/GenBank/DDBJ databases">
        <title>Analysis of 21 Apiospora genomes using comparative genomics revels a genus with tremendous synthesis potential of carbohydrate active enzymes and secondary metabolites.</title>
        <authorList>
            <person name="Sorensen T."/>
        </authorList>
    </citation>
    <scope>NUCLEOTIDE SEQUENCE [LARGE SCALE GENOMIC DNA]</scope>
    <source>
        <strain evidence="1 2">CBS 117206</strain>
    </source>
</reference>
<comment type="caution">
    <text evidence="1">The sequence shown here is derived from an EMBL/GenBank/DDBJ whole genome shotgun (WGS) entry which is preliminary data.</text>
</comment>
<gene>
    <name evidence="1" type="ORF">PG999_012553</name>
</gene>
<keyword evidence="2" id="KW-1185">Reference proteome</keyword>
<dbReference type="EMBL" id="JAQQWP010000010">
    <property type="protein sequence ID" value="KAK8096609.1"/>
    <property type="molecule type" value="Genomic_DNA"/>
</dbReference>
<dbReference type="PANTHER" id="PTHR38166:SF1">
    <property type="entry name" value="C2H2-TYPE DOMAIN-CONTAINING PROTEIN"/>
    <property type="match status" value="1"/>
</dbReference>
<sequence>MEIPRLKEHIYRCHYQTSCDRCLETFKQDKDLVAHRRQAKPCQRKDNSSRDPVIQGIGQDTMSMLKSRKRSSCKTAEEKWFEIWDILFPGVASPGTPYNDSTSLRLRSVNTASTLDYASVSGWWDPIADDITSRLFASLGDTLLSMHGSKGKGDLLPLIRGHINQAFMGFLGTGRCPVIQDSDTSLEPAMVHGAAEIPETTPRGSSNLPVDFANHGDENLWISNTPISPESMSSPCFTYVTEPAMSNPTMPILPAFGGGQPASCWISPFPLDGSFWPSGEEALTLETLDLGSGAIPPEDMSPIPPEVCNLGRHHGRWSI</sequence>